<dbReference type="EMBL" id="JABBWE010000056">
    <property type="protein sequence ID" value="KAG1789757.1"/>
    <property type="molecule type" value="Genomic_DNA"/>
</dbReference>
<reference evidence="3" key="1">
    <citation type="journal article" date="2020" name="New Phytol.">
        <title>Comparative genomics reveals dynamic genome evolution in host specialist ectomycorrhizal fungi.</title>
        <authorList>
            <person name="Lofgren L.A."/>
            <person name="Nguyen N.H."/>
            <person name="Vilgalys R."/>
            <person name="Ruytinx J."/>
            <person name="Liao H.L."/>
            <person name="Branco S."/>
            <person name="Kuo A."/>
            <person name="LaButti K."/>
            <person name="Lipzen A."/>
            <person name="Andreopoulos W."/>
            <person name="Pangilinan J."/>
            <person name="Riley R."/>
            <person name="Hundley H."/>
            <person name="Na H."/>
            <person name="Barry K."/>
            <person name="Grigoriev I.V."/>
            <person name="Stajich J.E."/>
            <person name="Kennedy P.G."/>
        </authorList>
    </citation>
    <scope>NUCLEOTIDE SEQUENCE</scope>
    <source>
        <strain evidence="3">S12</strain>
    </source>
</reference>
<feature type="transmembrane region" description="Helical" evidence="1">
    <location>
        <begin position="80"/>
        <end position="97"/>
    </location>
</feature>
<keyword evidence="1" id="KW-0472">Membrane</keyword>
<dbReference type="Proteomes" id="UP000719766">
    <property type="component" value="Unassembled WGS sequence"/>
</dbReference>
<feature type="domain" description="DUF6533" evidence="2">
    <location>
        <begin position="8"/>
        <end position="53"/>
    </location>
</feature>
<gene>
    <name evidence="3" type="ORF">HD556DRAFT_764592</name>
</gene>
<keyword evidence="1" id="KW-0812">Transmembrane</keyword>
<dbReference type="RefSeq" id="XP_041156787.1">
    <property type="nucleotide sequence ID" value="XM_041311553.1"/>
</dbReference>
<sequence length="282" mass="31409">MINNTAGYILLLALTIVLYDVVTHLDEEIDYIVRSRFTSVKTIFILCRYLPFIIGALRMYEVVGEDYIDANLCLVLCRSSTWISFLQMACVEFIFILRTYALWGCSKRVLFYLLAAYLTTCVIGISSLQIYTGALPADACYGPANPGASWLLTSFAALISLEIGLFGMSMYRVLSQYRAASGQLLKSLVRNNIVYFGASVALNILNIVGILLIPIATWPTGIMEIAQILFQGLLATRMQLDLWKADSREVESTMVTMSMTEFAVARSESTVYQNSHLATPNC</sequence>
<feature type="transmembrane region" description="Helical" evidence="1">
    <location>
        <begin position="109"/>
        <end position="130"/>
    </location>
</feature>
<organism evidence="3 4">
    <name type="scientific">Suillus plorans</name>
    <dbReference type="NCBI Taxonomy" id="116603"/>
    <lineage>
        <taxon>Eukaryota</taxon>
        <taxon>Fungi</taxon>
        <taxon>Dikarya</taxon>
        <taxon>Basidiomycota</taxon>
        <taxon>Agaricomycotina</taxon>
        <taxon>Agaricomycetes</taxon>
        <taxon>Agaricomycetidae</taxon>
        <taxon>Boletales</taxon>
        <taxon>Suillineae</taxon>
        <taxon>Suillaceae</taxon>
        <taxon>Suillus</taxon>
    </lineage>
</organism>
<dbReference type="GeneID" id="64605317"/>
<feature type="transmembrane region" description="Helical" evidence="1">
    <location>
        <begin position="43"/>
        <end position="60"/>
    </location>
</feature>
<evidence type="ECO:0000259" key="2">
    <source>
        <dbReference type="Pfam" id="PF20151"/>
    </source>
</evidence>
<feature type="transmembrane region" description="Helical" evidence="1">
    <location>
        <begin position="192"/>
        <end position="216"/>
    </location>
</feature>
<evidence type="ECO:0000313" key="4">
    <source>
        <dbReference type="Proteomes" id="UP000719766"/>
    </source>
</evidence>
<evidence type="ECO:0000313" key="3">
    <source>
        <dbReference type="EMBL" id="KAG1789757.1"/>
    </source>
</evidence>
<dbReference type="Pfam" id="PF20151">
    <property type="entry name" value="DUF6533"/>
    <property type="match status" value="1"/>
</dbReference>
<feature type="transmembrane region" description="Helical" evidence="1">
    <location>
        <begin position="150"/>
        <end position="171"/>
    </location>
</feature>
<evidence type="ECO:0000256" key="1">
    <source>
        <dbReference type="SAM" id="Phobius"/>
    </source>
</evidence>
<dbReference type="OrthoDB" id="3341843at2759"/>
<protein>
    <recommendedName>
        <fullName evidence="2">DUF6533 domain-containing protein</fullName>
    </recommendedName>
</protein>
<dbReference type="AlphaFoldDB" id="A0A9P7AHT7"/>
<name>A0A9P7AHT7_9AGAM</name>
<accession>A0A9P7AHT7</accession>
<feature type="transmembrane region" description="Helical" evidence="1">
    <location>
        <begin position="6"/>
        <end position="22"/>
    </location>
</feature>
<keyword evidence="4" id="KW-1185">Reference proteome</keyword>
<proteinExistence type="predicted"/>
<keyword evidence="1" id="KW-1133">Transmembrane helix</keyword>
<dbReference type="InterPro" id="IPR045340">
    <property type="entry name" value="DUF6533"/>
</dbReference>
<comment type="caution">
    <text evidence="3">The sequence shown here is derived from an EMBL/GenBank/DDBJ whole genome shotgun (WGS) entry which is preliminary data.</text>
</comment>